<evidence type="ECO:0000256" key="2">
    <source>
        <dbReference type="ARBA" id="ARBA00022475"/>
    </source>
</evidence>
<dbReference type="Pfam" id="PF14697">
    <property type="entry name" value="Fer4_21"/>
    <property type="match status" value="1"/>
</dbReference>
<keyword evidence="1" id="KW-0813">Transport</keyword>
<evidence type="ECO:0000256" key="10">
    <source>
        <dbReference type="ARBA" id="ARBA00023014"/>
    </source>
</evidence>
<organism evidence="14 15">
    <name type="scientific">Cysteiniphilum litorale</name>
    <dbReference type="NCBI Taxonomy" id="2056700"/>
    <lineage>
        <taxon>Bacteria</taxon>
        <taxon>Pseudomonadati</taxon>
        <taxon>Pseudomonadota</taxon>
        <taxon>Gammaproteobacteria</taxon>
        <taxon>Thiotrichales</taxon>
        <taxon>Fastidiosibacteraceae</taxon>
        <taxon>Cysteiniphilum</taxon>
    </lineage>
</organism>
<evidence type="ECO:0000256" key="11">
    <source>
        <dbReference type="ARBA" id="ARBA00023136"/>
    </source>
</evidence>
<evidence type="ECO:0000256" key="7">
    <source>
        <dbReference type="ARBA" id="ARBA00022967"/>
    </source>
</evidence>
<proteinExistence type="predicted"/>
<keyword evidence="7" id="KW-1278">Translocase</keyword>
<feature type="domain" description="4Fe-4S ferredoxin-type" evidence="12">
    <location>
        <begin position="105"/>
        <end position="133"/>
    </location>
</feature>
<dbReference type="PROSITE" id="PS51656">
    <property type="entry name" value="4FE4S"/>
    <property type="match status" value="1"/>
</dbReference>
<keyword evidence="4" id="KW-0997">Cell inner membrane</keyword>
<dbReference type="AlphaFoldDB" id="A0A8J2Z2U3"/>
<dbReference type="PROSITE" id="PS51379">
    <property type="entry name" value="4FE4S_FER_2"/>
    <property type="match status" value="2"/>
</dbReference>
<evidence type="ECO:0000259" key="13">
    <source>
        <dbReference type="PROSITE" id="PS51656"/>
    </source>
</evidence>
<evidence type="ECO:0000256" key="1">
    <source>
        <dbReference type="ARBA" id="ARBA00022448"/>
    </source>
</evidence>
<dbReference type="NCBIfam" id="TIGR01944">
    <property type="entry name" value="rnfB"/>
    <property type="match status" value="1"/>
</dbReference>
<keyword evidence="3" id="KW-0004">4Fe-4S</keyword>
<dbReference type="Pfam" id="PF04060">
    <property type="entry name" value="FeS"/>
    <property type="match status" value="1"/>
</dbReference>
<accession>A0A8J2Z2U3</accession>
<gene>
    <name evidence="14" type="primary">rnfB</name>
    <name evidence="14" type="ORF">GCM10010995_04870</name>
</gene>
<dbReference type="Gene3D" id="3.30.70.20">
    <property type="match status" value="2"/>
</dbReference>
<reference evidence="14" key="2">
    <citation type="submission" date="2020-09" db="EMBL/GenBank/DDBJ databases">
        <authorList>
            <person name="Sun Q."/>
            <person name="Zhou Y."/>
        </authorList>
    </citation>
    <scope>NUCLEOTIDE SEQUENCE</scope>
    <source>
        <strain evidence="14">CGMCC 1.15758</strain>
    </source>
</reference>
<evidence type="ECO:0000313" key="14">
    <source>
        <dbReference type="EMBL" id="GGF90570.1"/>
    </source>
</evidence>
<evidence type="ECO:0000256" key="8">
    <source>
        <dbReference type="ARBA" id="ARBA00022982"/>
    </source>
</evidence>
<evidence type="ECO:0000256" key="9">
    <source>
        <dbReference type="ARBA" id="ARBA00023004"/>
    </source>
</evidence>
<feature type="domain" description="4Fe-4S ferredoxin-type" evidence="12">
    <location>
        <begin position="74"/>
        <end position="103"/>
    </location>
</feature>
<keyword evidence="11" id="KW-0472">Membrane</keyword>
<dbReference type="PANTHER" id="PTHR42859">
    <property type="entry name" value="OXIDOREDUCTASE"/>
    <property type="match status" value="1"/>
</dbReference>
<name>A0A8J2Z2U3_9GAMM</name>
<keyword evidence="15" id="KW-1185">Reference proteome</keyword>
<dbReference type="Proteomes" id="UP000636949">
    <property type="component" value="Unassembled WGS sequence"/>
</dbReference>
<dbReference type="SUPFAM" id="SSF54862">
    <property type="entry name" value="4Fe-4S ferredoxins"/>
    <property type="match status" value="1"/>
</dbReference>
<evidence type="ECO:0000256" key="6">
    <source>
        <dbReference type="ARBA" id="ARBA00022737"/>
    </source>
</evidence>
<dbReference type="EMBL" id="BMJS01000003">
    <property type="protein sequence ID" value="GGF90570.1"/>
    <property type="molecule type" value="Genomic_DNA"/>
</dbReference>
<keyword evidence="6" id="KW-0677">Repeat</keyword>
<dbReference type="GO" id="GO:0009055">
    <property type="term" value="F:electron transfer activity"/>
    <property type="evidence" value="ECO:0007669"/>
    <property type="project" value="InterPro"/>
</dbReference>
<evidence type="ECO:0000256" key="4">
    <source>
        <dbReference type="ARBA" id="ARBA00022519"/>
    </source>
</evidence>
<dbReference type="InterPro" id="IPR017900">
    <property type="entry name" value="4Fe4S_Fe_S_CS"/>
</dbReference>
<dbReference type="InterPro" id="IPR050294">
    <property type="entry name" value="RnfB_subfamily"/>
</dbReference>
<evidence type="ECO:0000313" key="15">
    <source>
        <dbReference type="Proteomes" id="UP000636949"/>
    </source>
</evidence>
<comment type="caution">
    <text evidence="14">The sequence shown here is derived from an EMBL/GenBank/DDBJ whole genome shotgun (WGS) entry which is preliminary data.</text>
</comment>
<dbReference type="InterPro" id="IPR010207">
    <property type="entry name" value="Elect_transpt_cplx_RnfB/RsxB"/>
</dbReference>
<dbReference type="PROSITE" id="PS00198">
    <property type="entry name" value="4FE4S_FER_1"/>
    <property type="match status" value="2"/>
</dbReference>
<dbReference type="OrthoDB" id="9789936at2"/>
<dbReference type="RefSeq" id="WP_117001583.1">
    <property type="nucleotide sequence ID" value="NZ_BMJS01000003.1"/>
</dbReference>
<protein>
    <submittedName>
        <fullName evidence="14">4Fe-4S ferredoxin</fullName>
    </submittedName>
</protein>
<dbReference type="InterPro" id="IPR017896">
    <property type="entry name" value="4Fe4S_Fe-S-bd"/>
</dbReference>
<feature type="domain" description="4Fe-4S" evidence="13">
    <location>
        <begin position="1"/>
        <end position="58"/>
    </location>
</feature>
<evidence type="ECO:0000256" key="3">
    <source>
        <dbReference type="ARBA" id="ARBA00022485"/>
    </source>
</evidence>
<dbReference type="InterPro" id="IPR007202">
    <property type="entry name" value="4Fe-4S_dom"/>
</dbReference>
<sequence length="207" mass="23279">MIVSIDAIDALLPQTQCTKCGYQDCYDYAKAITNGEKHNRCPPGGQQGADALAKLLQREKLTLDQSCGTHAPKKVAWINEDLCIGCTKCILACPVDAIMGAKKLMHTVINEECTGCDLCVEPCPMDCIEMHELPLEAQPQTLTDTQYEAQKAHYRSRHNKRAIRLKQQKESETKKHQQNIRLSNMNIDKKAYIEQALANFKAKKKMD</sequence>
<keyword evidence="10" id="KW-0411">Iron-sulfur</keyword>
<dbReference type="GO" id="GO:0051539">
    <property type="term" value="F:4 iron, 4 sulfur cluster binding"/>
    <property type="evidence" value="ECO:0007669"/>
    <property type="project" value="UniProtKB-KW"/>
</dbReference>
<keyword evidence="9" id="KW-0408">Iron</keyword>
<keyword evidence="2" id="KW-1003">Cell membrane</keyword>
<keyword evidence="5" id="KW-0479">Metal-binding</keyword>
<reference evidence="14" key="1">
    <citation type="journal article" date="2014" name="Int. J. Syst. Evol. Microbiol.">
        <title>Complete genome sequence of Corynebacterium casei LMG S-19264T (=DSM 44701T), isolated from a smear-ripened cheese.</title>
        <authorList>
            <consortium name="US DOE Joint Genome Institute (JGI-PGF)"/>
            <person name="Walter F."/>
            <person name="Albersmeier A."/>
            <person name="Kalinowski J."/>
            <person name="Ruckert C."/>
        </authorList>
    </citation>
    <scope>NUCLEOTIDE SEQUENCE</scope>
    <source>
        <strain evidence="14">CGMCC 1.15758</strain>
    </source>
</reference>
<dbReference type="GO" id="GO:0046872">
    <property type="term" value="F:metal ion binding"/>
    <property type="evidence" value="ECO:0007669"/>
    <property type="project" value="UniProtKB-KW"/>
</dbReference>
<keyword evidence="8" id="KW-0249">Electron transport</keyword>
<evidence type="ECO:0000259" key="12">
    <source>
        <dbReference type="PROSITE" id="PS51379"/>
    </source>
</evidence>
<dbReference type="Gene3D" id="1.10.15.40">
    <property type="entry name" value="Electron transport complex subunit B, putative Fe-S cluster"/>
    <property type="match status" value="1"/>
</dbReference>
<evidence type="ECO:0000256" key="5">
    <source>
        <dbReference type="ARBA" id="ARBA00022723"/>
    </source>
</evidence>
<dbReference type="PANTHER" id="PTHR42859:SF3">
    <property type="entry name" value="ION-TRANSLOCATING OXIDOREDUCTASE COMPLEX SUBUNIT B"/>
    <property type="match status" value="1"/>
</dbReference>